<sequence>MKHTSIYLSVDLESWASPNLLEYIQMSDHDIKILDNGHIKKSALECLRILKKYNVKLTFFIVGQLYDWYPEVVEMIANQGHEIAYHTHAHDAATDKETLMRSLHQSKRFIQRFKPRGFRAPRLSITQDCLALLKDYGFTYDSSTYGPYEKGKKITGMVELPVTSVRGIPIGSGFFIGLFGKKILDVYRMLSHNGNSIISFIHNWQILKPEKPSFPTKKYLFTHPHYLPYTVDCKSRFEYIVKNSKIYPMKNLLQ</sequence>
<dbReference type="InterPro" id="IPR002509">
    <property type="entry name" value="NODB_dom"/>
</dbReference>
<name>A0A0G0HG46_9BACT</name>
<accession>A0A0G0HG46</accession>
<comment type="caution">
    <text evidence="2">The sequence shown here is derived from an EMBL/GenBank/DDBJ whole genome shotgun (WGS) entry which is preliminary data.</text>
</comment>
<organism evidence="2 3">
    <name type="scientific">Candidatus Roizmanbacteria bacterium GW2011_GWA2_37_7</name>
    <dbReference type="NCBI Taxonomy" id="1618481"/>
    <lineage>
        <taxon>Bacteria</taxon>
        <taxon>Candidatus Roizmaniibacteriota</taxon>
    </lineage>
</organism>
<dbReference type="PANTHER" id="PTHR47561:SF1">
    <property type="entry name" value="POLYSACCHARIDE DEACETYLASE FAMILY PROTEIN (AFU_ORTHOLOGUE AFUA_6G05030)"/>
    <property type="match status" value="1"/>
</dbReference>
<dbReference type="Proteomes" id="UP000034471">
    <property type="component" value="Unassembled WGS sequence"/>
</dbReference>
<dbReference type="InterPro" id="IPR011330">
    <property type="entry name" value="Glyco_hydro/deAcase_b/a-brl"/>
</dbReference>
<protein>
    <recommendedName>
        <fullName evidence="1">NodB homology domain-containing protein</fullName>
    </recommendedName>
</protein>
<evidence type="ECO:0000313" key="3">
    <source>
        <dbReference type="Proteomes" id="UP000034471"/>
    </source>
</evidence>
<feature type="domain" description="NodB homology" evidence="1">
    <location>
        <begin position="37"/>
        <end position="140"/>
    </location>
</feature>
<dbReference type="GO" id="GO:0016810">
    <property type="term" value="F:hydrolase activity, acting on carbon-nitrogen (but not peptide) bonds"/>
    <property type="evidence" value="ECO:0007669"/>
    <property type="project" value="InterPro"/>
</dbReference>
<gene>
    <name evidence="2" type="ORF">US54_C0033G0007</name>
</gene>
<evidence type="ECO:0000259" key="1">
    <source>
        <dbReference type="Pfam" id="PF01522"/>
    </source>
</evidence>
<dbReference type="GO" id="GO:0005975">
    <property type="term" value="P:carbohydrate metabolic process"/>
    <property type="evidence" value="ECO:0007669"/>
    <property type="project" value="InterPro"/>
</dbReference>
<dbReference type="PANTHER" id="PTHR47561">
    <property type="entry name" value="POLYSACCHARIDE DEACETYLASE FAMILY PROTEIN (AFU_ORTHOLOGUE AFUA_6G05030)"/>
    <property type="match status" value="1"/>
</dbReference>
<dbReference type="STRING" id="1618481.US54_C0033G0007"/>
<dbReference type="SUPFAM" id="SSF88713">
    <property type="entry name" value="Glycoside hydrolase/deacetylase"/>
    <property type="match status" value="1"/>
</dbReference>
<reference evidence="2 3" key="1">
    <citation type="journal article" date="2015" name="Nature">
        <title>rRNA introns, odd ribosomes, and small enigmatic genomes across a large radiation of phyla.</title>
        <authorList>
            <person name="Brown C.T."/>
            <person name="Hug L.A."/>
            <person name="Thomas B.C."/>
            <person name="Sharon I."/>
            <person name="Castelle C.J."/>
            <person name="Singh A."/>
            <person name="Wilkins M.J."/>
            <person name="Williams K.H."/>
            <person name="Banfield J.F."/>
        </authorList>
    </citation>
    <scope>NUCLEOTIDE SEQUENCE [LARGE SCALE GENOMIC DNA]</scope>
</reference>
<dbReference type="EMBL" id="LBTJ01000033">
    <property type="protein sequence ID" value="KKQ37520.1"/>
    <property type="molecule type" value="Genomic_DNA"/>
</dbReference>
<dbReference type="AlphaFoldDB" id="A0A0G0HG46"/>
<proteinExistence type="predicted"/>
<dbReference type="Pfam" id="PF01522">
    <property type="entry name" value="Polysacc_deac_1"/>
    <property type="match status" value="1"/>
</dbReference>
<evidence type="ECO:0000313" key="2">
    <source>
        <dbReference type="EMBL" id="KKQ37520.1"/>
    </source>
</evidence>
<dbReference type="Gene3D" id="3.20.20.370">
    <property type="entry name" value="Glycoside hydrolase/deacetylase"/>
    <property type="match status" value="1"/>
</dbReference>